<dbReference type="Pfam" id="PF00069">
    <property type="entry name" value="Pkinase"/>
    <property type="match status" value="1"/>
</dbReference>
<feature type="domain" description="Protein kinase" evidence="1">
    <location>
        <begin position="1"/>
        <end position="210"/>
    </location>
</feature>
<evidence type="ECO:0000313" key="3">
    <source>
        <dbReference type="WBParaSite" id="SMUV_0000834201-mRNA-1"/>
    </source>
</evidence>
<dbReference type="SMART" id="SM00219">
    <property type="entry name" value="TyrKc"/>
    <property type="match status" value="1"/>
</dbReference>
<dbReference type="InterPro" id="IPR000719">
    <property type="entry name" value="Prot_kinase_dom"/>
</dbReference>
<dbReference type="SUPFAM" id="SSF56112">
    <property type="entry name" value="Protein kinase-like (PK-like)"/>
    <property type="match status" value="1"/>
</dbReference>
<sequence>MLRHPFLCQMKDVITGNDYVYIIFEQVQGDDICFEIVTRVSQGFVYSEAVASHYIRQLLQALVYMHSCSIIHRDIRPHNVLLASKDNSAPLKLNGFGVALKLPFPNATVAAGPVGTPQFMAPEVAANLEYGTKSDMWSVGVLLYVLLCGRLPFIGSKEDIFKQIVEEKLSYQGGAWEFISSSAVDLVARLLTVNPEQRISASEALNHEWICDREYKAPRNHLHETVEQICRYNSRRKLKSKVVAAVNSEKWSSGGETSVVSDSSATDSCTRCLTGDAFPGGDTCDADGCTKKGPEKDIPPDFCGVEKVRRNLL</sequence>
<dbReference type="PROSITE" id="PS00109">
    <property type="entry name" value="PROTEIN_KINASE_TYR"/>
    <property type="match status" value="1"/>
</dbReference>
<dbReference type="PROSITE" id="PS50011">
    <property type="entry name" value="PROTEIN_KINASE_DOM"/>
    <property type="match status" value="1"/>
</dbReference>
<name>A0A0N5AU20_9BILA</name>
<dbReference type="PANTHER" id="PTHR24347">
    <property type="entry name" value="SERINE/THREONINE-PROTEIN KINASE"/>
    <property type="match status" value="1"/>
</dbReference>
<accession>A0A0N5AU20</accession>
<evidence type="ECO:0000259" key="1">
    <source>
        <dbReference type="PROSITE" id="PS50011"/>
    </source>
</evidence>
<dbReference type="STRING" id="451379.A0A0N5AU20"/>
<dbReference type="GO" id="GO:0005524">
    <property type="term" value="F:ATP binding"/>
    <property type="evidence" value="ECO:0007669"/>
    <property type="project" value="InterPro"/>
</dbReference>
<dbReference type="Proteomes" id="UP000046393">
    <property type="component" value="Unplaced"/>
</dbReference>
<organism evidence="2 3">
    <name type="scientific">Syphacia muris</name>
    <dbReference type="NCBI Taxonomy" id="451379"/>
    <lineage>
        <taxon>Eukaryota</taxon>
        <taxon>Metazoa</taxon>
        <taxon>Ecdysozoa</taxon>
        <taxon>Nematoda</taxon>
        <taxon>Chromadorea</taxon>
        <taxon>Rhabditida</taxon>
        <taxon>Spirurina</taxon>
        <taxon>Oxyuridomorpha</taxon>
        <taxon>Oxyuroidea</taxon>
        <taxon>Oxyuridae</taxon>
        <taxon>Syphacia</taxon>
    </lineage>
</organism>
<dbReference type="Gene3D" id="1.10.510.10">
    <property type="entry name" value="Transferase(Phosphotransferase) domain 1"/>
    <property type="match status" value="1"/>
</dbReference>
<evidence type="ECO:0000313" key="2">
    <source>
        <dbReference type="Proteomes" id="UP000046393"/>
    </source>
</evidence>
<dbReference type="InterPro" id="IPR020635">
    <property type="entry name" value="Tyr_kinase_cat_dom"/>
</dbReference>
<dbReference type="InterPro" id="IPR008266">
    <property type="entry name" value="Tyr_kinase_AS"/>
</dbReference>
<dbReference type="AlphaFoldDB" id="A0A0N5AU20"/>
<protein>
    <submittedName>
        <fullName evidence="3">Protein kinase domain-containing protein</fullName>
    </submittedName>
</protein>
<dbReference type="InterPro" id="IPR011009">
    <property type="entry name" value="Kinase-like_dom_sf"/>
</dbReference>
<keyword evidence="2" id="KW-1185">Reference proteome</keyword>
<dbReference type="GO" id="GO:0004713">
    <property type="term" value="F:protein tyrosine kinase activity"/>
    <property type="evidence" value="ECO:0007669"/>
    <property type="project" value="InterPro"/>
</dbReference>
<reference evidence="3" key="1">
    <citation type="submission" date="2017-02" db="UniProtKB">
        <authorList>
            <consortium name="WormBaseParasite"/>
        </authorList>
    </citation>
    <scope>IDENTIFICATION</scope>
</reference>
<dbReference type="WBParaSite" id="SMUV_0000834201-mRNA-1">
    <property type="protein sequence ID" value="SMUV_0000834201-mRNA-1"/>
    <property type="gene ID" value="SMUV_0000834201"/>
</dbReference>
<proteinExistence type="predicted"/>